<reference evidence="3" key="1">
    <citation type="submission" date="2021-02" db="EMBL/GenBank/DDBJ databases">
        <title>Psilocybe cubensis genome.</title>
        <authorList>
            <person name="Mckernan K.J."/>
            <person name="Crawford S."/>
            <person name="Trippe A."/>
            <person name="Kane L.T."/>
            <person name="Mclaughlin S."/>
        </authorList>
    </citation>
    <scope>NUCLEOTIDE SEQUENCE [LARGE SCALE GENOMIC DNA]</scope>
    <source>
        <strain evidence="3">MGC-MH-2018</strain>
    </source>
</reference>
<dbReference type="InterPro" id="IPR023198">
    <property type="entry name" value="PGP-like_dom2"/>
</dbReference>
<dbReference type="AlphaFoldDB" id="A0A8H7XW36"/>
<dbReference type="SFLD" id="SFLDG01129">
    <property type="entry name" value="C1.5:_HAD__Beta-PGM__Phosphata"/>
    <property type="match status" value="1"/>
</dbReference>
<dbReference type="Pfam" id="PF00702">
    <property type="entry name" value="Hydrolase"/>
    <property type="match status" value="1"/>
</dbReference>
<dbReference type="EMBL" id="JAFIQS010000007">
    <property type="protein sequence ID" value="KAG5167056.1"/>
    <property type="molecule type" value="Genomic_DNA"/>
</dbReference>
<dbReference type="PANTHER" id="PTHR43316:SF3">
    <property type="entry name" value="HALOACID DEHALOGENASE, TYPE II (AFU_ORTHOLOGUE AFUA_2G07750)-RELATED"/>
    <property type="match status" value="1"/>
</dbReference>
<proteinExistence type="inferred from homology"/>
<keyword evidence="2" id="KW-0378">Hydrolase</keyword>
<dbReference type="SUPFAM" id="SSF56784">
    <property type="entry name" value="HAD-like"/>
    <property type="match status" value="1"/>
</dbReference>
<evidence type="ECO:0000256" key="2">
    <source>
        <dbReference type="ARBA" id="ARBA00022801"/>
    </source>
</evidence>
<organism evidence="3">
    <name type="scientific">Psilocybe cubensis</name>
    <name type="common">Psychedelic mushroom</name>
    <name type="synonym">Stropharia cubensis</name>
    <dbReference type="NCBI Taxonomy" id="181762"/>
    <lineage>
        <taxon>Eukaryota</taxon>
        <taxon>Fungi</taxon>
        <taxon>Dikarya</taxon>
        <taxon>Basidiomycota</taxon>
        <taxon>Agaricomycotina</taxon>
        <taxon>Agaricomycetes</taxon>
        <taxon>Agaricomycetidae</taxon>
        <taxon>Agaricales</taxon>
        <taxon>Agaricineae</taxon>
        <taxon>Strophariaceae</taxon>
        <taxon>Psilocybe</taxon>
    </lineage>
</organism>
<dbReference type="GO" id="GO:0016791">
    <property type="term" value="F:phosphatase activity"/>
    <property type="evidence" value="ECO:0007669"/>
    <property type="project" value="UniProtKB-ARBA"/>
</dbReference>
<comment type="similarity">
    <text evidence="1">Belongs to the HAD-like hydrolase superfamily. S-2-haloalkanoic acid dehalogenase family.</text>
</comment>
<dbReference type="InterPro" id="IPR051540">
    <property type="entry name" value="S-2-haloacid_dehalogenase"/>
</dbReference>
<evidence type="ECO:0000313" key="3">
    <source>
        <dbReference type="EMBL" id="KAG5167056.1"/>
    </source>
</evidence>
<name>A0A8H7XW36_PSICU</name>
<dbReference type="PRINTS" id="PR00413">
    <property type="entry name" value="HADHALOGNASE"/>
</dbReference>
<dbReference type="NCBIfam" id="TIGR01428">
    <property type="entry name" value="HAD_type_II"/>
    <property type="match status" value="1"/>
</dbReference>
<dbReference type="InterPro" id="IPR006439">
    <property type="entry name" value="HAD-SF_hydro_IA"/>
</dbReference>
<dbReference type="InterPro" id="IPR023214">
    <property type="entry name" value="HAD_sf"/>
</dbReference>
<comment type="caution">
    <text evidence="3">The sequence shown here is derived from an EMBL/GenBank/DDBJ whole genome shotgun (WGS) entry which is preliminary data.</text>
</comment>
<protein>
    <recommendedName>
        <fullName evidence="4">Haloacid dehalogenase</fullName>
    </recommendedName>
</protein>
<sequence length="247" mass="27777">MAPIQALIFDVFGTVVDWRSSVVAELELVGKKSGAEKATADWARFAQEWRTGYMTKTRQIAAGASGPRNVDVMHREILDELLTRPEWSQIGELWDESTRQSLNLVWHRLNGWPDSVEGLKELKKHTIIATLSNGNVRLLTDMAKHAALPWDMIFSTELFDTFKPNPKAYLETMRHLAVQPHECFMVAAHIFDLRAAASLGMRTVYVPRPDEDVVVDVKSKAEGGEVDYVVKSFIELAQIIEQLNASG</sequence>
<gene>
    <name evidence="3" type="ORF">JR316_007393</name>
</gene>
<dbReference type="Gene3D" id="3.40.50.1000">
    <property type="entry name" value="HAD superfamily/HAD-like"/>
    <property type="match status" value="1"/>
</dbReference>
<dbReference type="InterPro" id="IPR006328">
    <property type="entry name" value="2-HAD"/>
</dbReference>
<dbReference type="NCBIfam" id="TIGR01493">
    <property type="entry name" value="HAD-SF-IA-v2"/>
    <property type="match status" value="1"/>
</dbReference>
<dbReference type="InterPro" id="IPR036412">
    <property type="entry name" value="HAD-like_sf"/>
</dbReference>
<accession>A0A8H7XW36</accession>
<dbReference type="SFLD" id="SFLDS00003">
    <property type="entry name" value="Haloacid_Dehalogenase"/>
    <property type="match status" value="1"/>
</dbReference>
<evidence type="ECO:0008006" key="4">
    <source>
        <dbReference type="Google" id="ProtNLM"/>
    </source>
</evidence>
<dbReference type="GO" id="GO:0019120">
    <property type="term" value="F:hydrolase activity, acting on acid halide bonds, in C-halide compounds"/>
    <property type="evidence" value="ECO:0007669"/>
    <property type="project" value="InterPro"/>
</dbReference>
<dbReference type="Gene3D" id="1.10.150.240">
    <property type="entry name" value="Putative phosphatase, domain 2"/>
    <property type="match status" value="1"/>
</dbReference>
<dbReference type="OrthoDB" id="2363873at2759"/>
<dbReference type="PANTHER" id="PTHR43316">
    <property type="entry name" value="HYDROLASE, HALOACID DELAHOGENASE-RELATED"/>
    <property type="match status" value="1"/>
</dbReference>
<evidence type="ECO:0000256" key="1">
    <source>
        <dbReference type="ARBA" id="ARBA00008106"/>
    </source>
</evidence>